<dbReference type="GO" id="GO:0003682">
    <property type="term" value="F:chromatin binding"/>
    <property type="evidence" value="ECO:0007669"/>
    <property type="project" value="TreeGrafter"/>
</dbReference>
<proteinExistence type="inferred from homology"/>
<protein>
    <recommendedName>
        <fullName evidence="3">RNA polymerase II-associated factor 1 homolog</fullName>
    </recommendedName>
</protein>
<evidence type="ECO:0000256" key="1">
    <source>
        <dbReference type="ARBA" id="ARBA00004123"/>
    </source>
</evidence>
<dbReference type="OrthoDB" id="10260285at2759"/>
<dbReference type="PANTHER" id="PTHR23188:SF12">
    <property type="entry name" value="RNA POLYMERASE II-ASSOCIATED FACTOR 1 HOMOLOG"/>
    <property type="match status" value="1"/>
</dbReference>
<dbReference type="EMBL" id="CANHGI010000005">
    <property type="protein sequence ID" value="CAI5452094.1"/>
    <property type="molecule type" value="Genomic_DNA"/>
</dbReference>
<feature type="compositionally biased region" description="Basic and acidic residues" evidence="5">
    <location>
        <begin position="415"/>
        <end position="427"/>
    </location>
</feature>
<dbReference type="GO" id="GO:0016593">
    <property type="term" value="C:Cdc73/Paf1 complex"/>
    <property type="evidence" value="ECO:0007669"/>
    <property type="project" value="InterPro"/>
</dbReference>
<dbReference type="PANTHER" id="PTHR23188">
    <property type="entry name" value="RNA POLYMERASE II-ASSOCIATED FACTOR 1 HOMOLOG"/>
    <property type="match status" value="1"/>
</dbReference>
<sequence length="433" mass="50897">MSRNGQHQKNEPRKVDFMLKPRFTNTLPDIPFDGKFMPCPFVPISRFYEYKESTLEKEYKHNVVCDEDMGLNVDLIDIVQYDEDKDPQPFDEKDQILLEDETVSKINQKRSAQHSLLVPWMRKTEYISTEYNRFGLHADRQETKLGYNLKKNQQVDDMYRDRQSQIDAINKTFEDVKKPITKHYNKKGVHAVEECFVFPDFENWRNMLAYVQFDGELANTSLPVELKKIASEKAVIRGMQCDNEHFAALFTPTLETIQKDLEDVEAGRRYDEDEKYEYNLNREFTWKLESSSDKTDKDNFVAHWKDGEVRYNEIDSHIKMQRRRKMWMSKKSKLTITYREFDENEIANMETRFENLFKPPQKYVQEEGVKEEDENESGSGSDSENDTKSKKKSKKDGSSDSSKDSSSAGEDSSDDEKSKRPSKKEVTSDEDSD</sequence>
<evidence type="ECO:0000256" key="2">
    <source>
        <dbReference type="ARBA" id="ARBA00007560"/>
    </source>
</evidence>
<dbReference type="Proteomes" id="UP001152747">
    <property type="component" value="Unassembled WGS sequence"/>
</dbReference>
<comment type="similarity">
    <text evidence="2">Belongs to the PAF1 family.</text>
</comment>
<evidence type="ECO:0000256" key="5">
    <source>
        <dbReference type="SAM" id="MobiDB-lite"/>
    </source>
</evidence>
<evidence type="ECO:0000313" key="7">
    <source>
        <dbReference type="Proteomes" id="UP001152747"/>
    </source>
</evidence>
<dbReference type="GO" id="GO:0000993">
    <property type="term" value="F:RNA polymerase II complex binding"/>
    <property type="evidence" value="ECO:0007669"/>
    <property type="project" value="TreeGrafter"/>
</dbReference>
<organism evidence="6 7">
    <name type="scientific">Caenorhabditis angaria</name>
    <dbReference type="NCBI Taxonomy" id="860376"/>
    <lineage>
        <taxon>Eukaryota</taxon>
        <taxon>Metazoa</taxon>
        <taxon>Ecdysozoa</taxon>
        <taxon>Nematoda</taxon>
        <taxon>Chromadorea</taxon>
        <taxon>Rhabditida</taxon>
        <taxon>Rhabditina</taxon>
        <taxon>Rhabditomorpha</taxon>
        <taxon>Rhabditoidea</taxon>
        <taxon>Rhabditidae</taxon>
        <taxon>Peloderinae</taxon>
        <taxon>Caenorhabditis</taxon>
    </lineage>
</organism>
<accession>A0A9P1N6Y5</accession>
<gene>
    <name evidence="6" type="ORF">CAMP_LOCUS14731</name>
</gene>
<dbReference type="GO" id="GO:0006368">
    <property type="term" value="P:transcription elongation by RNA polymerase II"/>
    <property type="evidence" value="ECO:0007669"/>
    <property type="project" value="InterPro"/>
</dbReference>
<keyword evidence="7" id="KW-1185">Reference proteome</keyword>
<evidence type="ECO:0000256" key="4">
    <source>
        <dbReference type="ARBA" id="ARBA00023242"/>
    </source>
</evidence>
<name>A0A9P1N6Y5_9PELO</name>
<feature type="region of interest" description="Disordered" evidence="5">
    <location>
        <begin position="357"/>
        <end position="433"/>
    </location>
</feature>
<evidence type="ECO:0000256" key="3">
    <source>
        <dbReference type="ARBA" id="ARBA00020462"/>
    </source>
</evidence>
<dbReference type="InterPro" id="IPR007133">
    <property type="entry name" value="RNA_pol_II-assoc_Paf1"/>
</dbReference>
<reference evidence="6" key="1">
    <citation type="submission" date="2022-11" db="EMBL/GenBank/DDBJ databases">
        <authorList>
            <person name="Kikuchi T."/>
        </authorList>
    </citation>
    <scope>NUCLEOTIDE SEQUENCE</scope>
    <source>
        <strain evidence="6">PS1010</strain>
    </source>
</reference>
<keyword evidence="4" id="KW-0539">Nucleus</keyword>
<dbReference type="Pfam" id="PF03985">
    <property type="entry name" value="Paf1"/>
    <property type="match status" value="1"/>
</dbReference>
<evidence type="ECO:0000313" key="6">
    <source>
        <dbReference type="EMBL" id="CAI5452094.1"/>
    </source>
</evidence>
<dbReference type="AlphaFoldDB" id="A0A9P1N6Y5"/>
<comment type="caution">
    <text evidence="6">The sequence shown here is derived from an EMBL/GenBank/DDBJ whole genome shotgun (WGS) entry which is preliminary data.</text>
</comment>
<comment type="subcellular location">
    <subcellularLocation>
        <location evidence="1">Nucleus</location>
    </subcellularLocation>
</comment>